<evidence type="ECO:0000256" key="1">
    <source>
        <dbReference type="SAM" id="SignalP"/>
    </source>
</evidence>
<keyword evidence="1" id="KW-0732">Signal</keyword>
<reference evidence="2" key="1">
    <citation type="submission" date="2023-01" db="EMBL/GenBank/DDBJ databases">
        <authorList>
            <person name="Van Ghelder C."/>
            <person name="Rancurel C."/>
        </authorList>
    </citation>
    <scope>NUCLEOTIDE SEQUENCE</scope>
    <source>
        <strain evidence="2">CNCM I-4278</strain>
    </source>
</reference>
<name>A0A9W4UHS7_9PLEO</name>
<comment type="caution">
    <text evidence="2">The sequence shown here is derived from an EMBL/GenBank/DDBJ whole genome shotgun (WGS) entry which is preliminary data.</text>
</comment>
<feature type="chain" id="PRO_5040964998" evidence="1">
    <location>
        <begin position="24"/>
        <end position="146"/>
    </location>
</feature>
<feature type="signal peptide" evidence="1">
    <location>
        <begin position="1"/>
        <end position="23"/>
    </location>
</feature>
<organism evidence="2 3">
    <name type="scientific">Periconia digitata</name>
    <dbReference type="NCBI Taxonomy" id="1303443"/>
    <lineage>
        <taxon>Eukaryota</taxon>
        <taxon>Fungi</taxon>
        <taxon>Dikarya</taxon>
        <taxon>Ascomycota</taxon>
        <taxon>Pezizomycotina</taxon>
        <taxon>Dothideomycetes</taxon>
        <taxon>Pleosporomycetidae</taxon>
        <taxon>Pleosporales</taxon>
        <taxon>Massarineae</taxon>
        <taxon>Periconiaceae</taxon>
        <taxon>Periconia</taxon>
    </lineage>
</organism>
<dbReference type="Proteomes" id="UP001152607">
    <property type="component" value="Unassembled WGS sequence"/>
</dbReference>
<proteinExistence type="predicted"/>
<keyword evidence="3" id="KW-1185">Reference proteome</keyword>
<dbReference type="AlphaFoldDB" id="A0A9W4UHS7"/>
<evidence type="ECO:0000313" key="2">
    <source>
        <dbReference type="EMBL" id="CAI6335126.1"/>
    </source>
</evidence>
<dbReference type="EMBL" id="CAOQHR010000005">
    <property type="protein sequence ID" value="CAI6335126.1"/>
    <property type="molecule type" value="Genomic_DNA"/>
</dbReference>
<sequence>MAPMTVGRCIITLLSGLLTGTESGDGTGRRRTPISKEGDKHAERNYSVLKQMRRKCCFVTKIKLPCYCCGGKTRNESNNHRVMPRISESHSPKGDQELKYSFVEGFKATRKSMELTIQQVKDHYSKDDVIKSMQINFNINAESLRK</sequence>
<gene>
    <name evidence="2" type="ORF">PDIGIT_LOCUS8203</name>
</gene>
<evidence type="ECO:0000313" key="3">
    <source>
        <dbReference type="Proteomes" id="UP001152607"/>
    </source>
</evidence>
<protein>
    <submittedName>
        <fullName evidence="2">Uncharacterized protein</fullName>
    </submittedName>
</protein>
<accession>A0A9W4UHS7</accession>